<protein>
    <recommendedName>
        <fullName evidence="2">Right handed beta helix domain-containing protein</fullName>
    </recommendedName>
</protein>
<dbReference type="InterPro" id="IPR011050">
    <property type="entry name" value="Pectin_lyase_fold/virulence"/>
</dbReference>
<proteinExistence type="predicted"/>
<dbReference type="EMBL" id="BARS01029292">
    <property type="protein sequence ID" value="GAG02843.1"/>
    <property type="molecule type" value="Genomic_DNA"/>
</dbReference>
<dbReference type="InterPro" id="IPR012334">
    <property type="entry name" value="Pectin_lyas_fold"/>
</dbReference>
<dbReference type="AlphaFoldDB" id="X0URD2"/>
<organism evidence="1">
    <name type="scientific">marine sediment metagenome</name>
    <dbReference type="NCBI Taxonomy" id="412755"/>
    <lineage>
        <taxon>unclassified sequences</taxon>
        <taxon>metagenomes</taxon>
        <taxon>ecological metagenomes</taxon>
    </lineage>
</organism>
<evidence type="ECO:0008006" key="2">
    <source>
        <dbReference type="Google" id="ProtNLM"/>
    </source>
</evidence>
<evidence type="ECO:0000313" key="1">
    <source>
        <dbReference type="EMBL" id="GAG02843.1"/>
    </source>
</evidence>
<accession>X0URD2</accession>
<name>X0URD2_9ZZZZ</name>
<dbReference type="SUPFAM" id="SSF51126">
    <property type="entry name" value="Pectin lyase-like"/>
    <property type="match status" value="1"/>
</dbReference>
<gene>
    <name evidence="1" type="ORF">S01H1_45798</name>
</gene>
<feature type="non-terminal residue" evidence="1">
    <location>
        <position position="1"/>
    </location>
</feature>
<feature type="non-terminal residue" evidence="1">
    <location>
        <position position="263"/>
    </location>
</feature>
<sequence>NGDYEIWGWCLFQTGVNLVWEPGFAEWSWDQVNATIIGCRAVEINSAYWTVGDETYDDFSTIQDALSSTSVTNGDAIIVRFREGMYYENIDFNGKNVILRSLQPTNHSVADATRIIGSTNPTSATVTFAGTEDNTCSLWGFRITGGGSSVTLGGGIQGNGAAANIEHNVIQGNAALDGGAIHNCDGIVNACRIYINDAEDDGGALYGCDGGIANCIIHSNEAGDDGGGLCDCEANIVSNTIYGNHAGGDGGGLADCIGGDTAI</sequence>
<comment type="caution">
    <text evidence="1">The sequence shown here is derived from an EMBL/GenBank/DDBJ whole genome shotgun (WGS) entry which is preliminary data.</text>
</comment>
<dbReference type="Gene3D" id="2.160.20.10">
    <property type="entry name" value="Single-stranded right-handed beta-helix, Pectin lyase-like"/>
    <property type="match status" value="1"/>
</dbReference>
<reference evidence="1" key="1">
    <citation type="journal article" date="2014" name="Front. Microbiol.">
        <title>High frequency of phylogenetically diverse reductive dehalogenase-homologous genes in deep subseafloor sedimentary metagenomes.</title>
        <authorList>
            <person name="Kawai M."/>
            <person name="Futagami T."/>
            <person name="Toyoda A."/>
            <person name="Takaki Y."/>
            <person name="Nishi S."/>
            <person name="Hori S."/>
            <person name="Arai W."/>
            <person name="Tsubouchi T."/>
            <person name="Morono Y."/>
            <person name="Uchiyama I."/>
            <person name="Ito T."/>
            <person name="Fujiyama A."/>
            <person name="Inagaki F."/>
            <person name="Takami H."/>
        </authorList>
    </citation>
    <scope>NUCLEOTIDE SEQUENCE</scope>
    <source>
        <strain evidence="1">Expedition CK06-06</strain>
    </source>
</reference>